<dbReference type="GO" id="GO:0016874">
    <property type="term" value="F:ligase activity"/>
    <property type="evidence" value="ECO:0007669"/>
    <property type="project" value="UniProtKB-KW"/>
</dbReference>
<organism evidence="2 3">
    <name type="scientific">Hypericibacter adhaerens</name>
    <dbReference type="NCBI Taxonomy" id="2602016"/>
    <lineage>
        <taxon>Bacteria</taxon>
        <taxon>Pseudomonadati</taxon>
        <taxon>Pseudomonadota</taxon>
        <taxon>Alphaproteobacteria</taxon>
        <taxon>Rhodospirillales</taxon>
        <taxon>Dongiaceae</taxon>
        <taxon>Hypericibacter</taxon>
    </lineage>
</organism>
<dbReference type="InterPro" id="IPR004175">
    <property type="entry name" value="RNA_CPDase"/>
</dbReference>
<dbReference type="RefSeq" id="WP_225308848.1">
    <property type="nucleotide sequence ID" value="NZ_CP042582.1"/>
</dbReference>
<dbReference type="PANTHER" id="PTHR35561">
    <property type="entry name" value="RNA 2',3'-CYCLIC PHOSPHODIESTERASE"/>
    <property type="match status" value="1"/>
</dbReference>
<sequence length="195" mass="21134">MSNQSDLFGAPAKRPTDRFFLGTFLTPEAAVQATQLAQRLRGELGLKGAPVAPGRLHSTLFHLGDYDGVPGHILEAAQAAAAAVSADAFPVTFDRVGSFDTRSQNRPLVMLGGEGVAGLVDFQQALGDALKRAGLARFVKTQFTPHVTLLYDGRLVAEQPIEPVSWTVREFVLVHSLLRQTQHVPLGRWPLREVS</sequence>
<dbReference type="PANTHER" id="PTHR35561:SF1">
    <property type="entry name" value="RNA 2',3'-CYCLIC PHOSPHODIESTERASE"/>
    <property type="match status" value="1"/>
</dbReference>
<dbReference type="Pfam" id="PF13563">
    <property type="entry name" value="2_5_RNA_ligase2"/>
    <property type="match status" value="1"/>
</dbReference>
<dbReference type="Gene3D" id="3.90.1140.10">
    <property type="entry name" value="Cyclic phosphodiesterase"/>
    <property type="match status" value="1"/>
</dbReference>
<dbReference type="SUPFAM" id="SSF55144">
    <property type="entry name" value="LigT-like"/>
    <property type="match status" value="1"/>
</dbReference>
<gene>
    <name evidence="2" type="ORF">FRZ61_33370</name>
</gene>
<dbReference type="Proteomes" id="UP000325797">
    <property type="component" value="Chromosome"/>
</dbReference>
<keyword evidence="1" id="KW-0378">Hydrolase</keyword>
<reference evidence="2 3" key="1">
    <citation type="submission" date="2019-08" db="EMBL/GenBank/DDBJ databases">
        <title>Hyperibacter terrae gen. nov., sp. nov. and Hyperibacter viscosus sp. nov., two new members in the family Rhodospirillaceae isolated from the rhizosphere of Hypericum perforatum.</title>
        <authorList>
            <person name="Noviana Z."/>
        </authorList>
    </citation>
    <scope>NUCLEOTIDE SEQUENCE [LARGE SCALE GENOMIC DNA]</scope>
    <source>
        <strain evidence="2 3">R5959</strain>
    </source>
</reference>
<protein>
    <submittedName>
        <fullName evidence="2">2'-5' RNA ligase</fullName>
    </submittedName>
</protein>
<dbReference type="EMBL" id="CP042582">
    <property type="protein sequence ID" value="QEX23399.1"/>
    <property type="molecule type" value="Genomic_DNA"/>
</dbReference>
<accession>A0A5J6N0P9</accession>
<evidence type="ECO:0000313" key="3">
    <source>
        <dbReference type="Proteomes" id="UP000325797"/>
    </source>
</evidence>
<evidence type="ECO:0000256" key="1">
    <source>
        <dbReference type="ARBA" id="ARBA00022801"/>
    </source>
</evidence>
<dbReference type="InterPro" id="IPR009097">
    <property type="entry name" value="Cyclic_Pdiesterase"/>
</dbReference>
<evidence type="ECO:0000313" key="2">
    <source>
        <dbReference type="EMBL" id="QEX23399.1"/>
    </source>
</evidence>
<proteinExistence type="predicted"/>
<name>A0A5J6N0P9_9PROT</name>
<dbReference type="GO" id="GO:0004113">
    <property type="term" value="F:2',3'-cyclic-nucleotide 3'-phosphodiesterase activity"/>
    <property type="evidence" value="ECO:0007669"/>
    <property type="project" value="InterPro"/>
</dbReference>
<dbReference type="GO" id="GO:0008664">
    <property type="term" value="F:RNA 2',3'-cyclic 3'-phosphodiesterase activity"/>
    <property type="evidence" value="ECO:0007669"/>
    <property type="project" value="InterPro"/>
</dbReference>
<dbReference type="KEGG" id="hadh:FRZ61_33370"/>
<keyword evidence="3" id="KW-1185">Reference proteome</keyword>
<keyword evidence="2" id="KW-0436">Ligase</keyword>
<dbReference type="AlphaFoldDB" id="A0A5J6N0P9"/>